<dbReference type="GO" id="GO:0016491">
    <property type="term" value="F:oxidoreductase activity"/>
    <property type="evidence" value="ECO:0007669"/>
    <property type="project" value="UniProtKB-KW"/>
</dbReference>
<feature type="domain" description="Fe2OG dioxygenase" evidence="2">
    <location>
        <begin position="164"/>
        <end position="277"/>
    </location>
</feature>
<gene>
    <name evidence="3" type="ORF">DASC09_040490</name>
</gene>
<keyword evidence="4" id="KW-1185">Reference proteome</keyword>
<name>A0AAV5QPV6_9ASCO</name>
<dbReference type="InterPro" id="IPR005123">
    <property type="entry name" value="Oxoglu/Fe-dep_dioxygenase_dom"/>
</dbReference>
<keyword evidence="1" id="KW-0560">Oxidoreductase</keyword>
<evidence type="ECO:0000259" key="2">
    <source>
        <dbReference type="PROSITE" id="PS51471"/>
    </source>
</evidence>
<protein>
    <recommendedName>
        <fullName evidence="2">Fe2OG dioxygenase domain-containing protein</fullName>
    </recommendedName>
</protein>
<proteinExistence type="inferred from homology"/>
<organism evidence="3 4">
    <name type="scientific">Saccharomycopsis crataegensis</name>
    <dbReference type="NCBI Taxonomy" id="43959"/>
    <lineage>
        <taxon>Eukaryota</taxon>
        <taxon>Fungi</taxon>
        <taxon>Dikarya</taxon>
        <taxon>Ascomycota</taxon>
        <taxon>Saccharomycotina</taxon>
        <taxon>Saccharomycetes</taxon>
        <taxon>Saccharomycopsidaceae</taxon>
        <taxon>Saccharomycopsis</taxon>
    </lineage>
</organism>
<dbReference type="InterPro" id="IPR044861">
    <property type="entry name" value="IPNS-like_FE2OG_OXY"/>
</dbReference>
<comment type="caution">
    <text evidence="3">The sequence shown here is derived from an EMBL/GenBank/DDBJ whole genome shotgun (WGS) entry which is preliminary data.</text>
</comment>
<dbReference type="Gene3D" id="2.60.120.330">
    <property type="entry name" value="B-lactam Antibiotic, Isopenicillin N Synthase, Chain"/>
    <property type="match status" value="1"/>
</dbReference>
<dbReference type="GeneID" id="90074699"/>
<dbReference type="PROSITE" id="PS51471">
    <property type="entry name" value="FE2OG_OXY"/>
    <property type="match status" value="1"/>
</dbReference>
<dbReference type="GO" id="GO:0044283">
    <property type="term" value="P:small molecule biosynthetic process"/>
    <property type="evidence" value="ECO:0007669"/>
    <property type="project" value="UniProtKB-ARBA"/>
</dbReference>
<evidence type="ECO:0000256" key="1">
    <source>
        <dbReference type="RuleBase" id="RU003682"/>
    </source>
</evidence>
<dbReference type="RefSeq" id="XP_064853720.1">
    <property type="nucleotide sequence ID" value="XM_064997648.1"/>
</dbReference>
<dbReference type="SUPFAM" id="SSF51197">
    <property type="entry name" value="Clavaminate synthase-like"/>
    <property type="match status" value="1"/>
</dbReference>
<comment type="similarity">
    <text evidence="1">Belongs to the iron/ascorbate-dependent oxidoreductase family.</text>
</comment>
<dbReference type="InterPro" id="IPR027443">
    <property type="entry name" value="IPNS-like_sf"/>
</dbReference>
<dbReference type="InterPro" id="IPR026992">
    <property type="entry name" value="DIOX_N"/>
</dbReference>
<evidence type="ECO:0000313" key="3">
    <source>
        <dbReference type="EMBL" id="GMM36724.1"/>
    </source>
</evidence>
<dbReference type="Proteomes" id="UP001360560">
    <property type="component" value="Unassembled WGS sequence"/>
</dbReference>
<dbReference type="AlphaFoldDB" id="A0AAV5QPV6"/>
<dbReference type="InterPro" id="IPR050231">
    <property type="entry name" value="Iron_ascorbate_oxido_reductase"/>
</dbReference>
<dbReference type="PANTHER" id="PTHR47990">
    <property type="entry name" value="2-OXOGLUTARATE (2OG) AND FE(II)-DEPENDENT OXYGENASE SUPERFAMILY PROTEIN-RELATED"/>
    <property type="match status" value="1"/>
</dbReference>
<accession>A0AAV5QPV6</accession>
<dbReference type="GO" id="GO:0046872">
    <property type="term" value="F:metal ion binding"/>
    <property type="evidence" value="ECO:0007669"/>
    <property type="project" value="UniProtKB-KW"/>
</dbReference>
<reference evidence="3 4" key="1">
    <citation type="journal article" date="2023" name="Elife">
        <title>Identification of key yeast species and microbe-microbe interactions impacting larval growth of Drosophila in the wild.</title>
        <authorList>
            <person name="Mure A."/>
            <person name="Sugiura Y."/>
            <person name="Maeda R."/>
            <person name="Honda K."/>
            <person name="Sakurai N."/>
            <person name="Takahashi Y."/>
            <person name="Watada M."/>
            <person name="Katoh T."/>
            <person name="Gotoh A."/>
            <person name="Gotoh Y."/>
            <person name="Taniguchi I."/>
            <person name="Nakamura K."/>
            <person name="Hayashi T."/>
            <person name="Katayama T."/>
            <person name="Uemura T."/>
            <person name="Hattori Y."/>
        </authorList>
    </citation>
    <scope>NUCLEOTIDE SEQUENCE [LARGE SCALE GENOMIC DNA]</scope>
    <source>
        <strain evidence="3 4">SC-9</strain>
    </source>
</reference>
<dbReference type="Pfam" id="PF14226">
    <property type="entry name" value="DIOX_N"/>
    <property type="match status" value="1"/>
</dbReference>
<evidence type="ECO:0000313" key="4">
    <source>
        <dbReference type="Proteomes" id="UP001360560"/>
    </source>
</evidence>
<dbReference type="EMBL" id="BTFZ01000011">
    <property type="protein sequence ID" value="GMM36724.1"/>
    <property type="molecule type" value="Genomic_DNA"/>
</dbReference>
<keyword evidence="1" id="KW-0479">Metal-binding</keyword>
<keyword evidence="1" id="KW-0408">Iron</keyword>
<dbReference type="Pfam" id="PF03171">
    <property type="entry name" value="2OG-FeII_Oxy"/>
    <property type="match status" value="1"/>
</dbReference>
<sequence>MLEIIDISLATSGPELVSAAADQGFLFIKGHGYTPSEVEELFRLSEECFNLPHDTKMKYSLSDTENVGYTSIYAETLDTKNDDVGSAKGDPKETFNFGQLDFLTGIPNQRLPDIIGKDKSNLNILAYHIKKMYDISQKILELLAIGLQLEDPHWLKERFKQDMVSGSALRLLKYPTPDELDPTTEVRAGAHTDYGALTLLFQRQPGLEIFQKNQWVKVPSLESSNPEEASPMVVNIGDQLSYWTNKYLASTMHRVRFPEDAESQTNARYSIVFFCHPADNTVLEPLQSPLISAEKSEEKRLTAKQHLRRKLAAAYHWDGTS</sequence>